<proteinExistence type="predicted"/>
<comment type="caution">
    <text evidence="1">The sequence shown here is derived from an EMBL/GenBank/DDBJ whole genome shotgun (WGS) entry which is preliminary data.</text>
</comment>
<protein>
    <submittedName>
        <fullName evidence="1">Uncharacterized protein</fullName>
    </submittedName>
</protein>
<keyword evidence="2" id="KW-1185">Reference proteome</keyword>
<evidence type="ECO:0000313" key="2">
    <source>
        <dbReference type="Proteomes" id="UP000317422"/>
    </source>
</evidence>
<sequence>MSDYHAQYREARMKADRLSTAAADNPYEPSEAAAIAATAQAQATLALAAAEET</sequence>
<dbReference type="EMBL" id="VFQC01000001">
    <property type="protein sequence ID" value="TQN30214.1"/>
    <property type="molecule type" value="Genomic_DNA"/>
</dbReference>
<gene>
    <name evidence="1" type="ORF">FHX37_0075</name>
</gene>
<dbReference type="RefSeq" id="WP_170181458.1">
    <property type="nucleotide sequence ID" value="NZ_VFQC01000001.1"/>
</dbReference>
<dbReference type="Proteomes" id="UP000317422">
    <property type="component" value="Unassembled WGS sequence"/>
</dbReference>
<reference evidence="1 2" key="1">
    <citation type="submission" date="2019-06" db="EMBL/GenBank/DDBJ databases">
        <title>Sequencing the genomes of 1000 actinobacteria strains.</title>
        <authorList>
            <person name="Klenk H.-P."/>
        </authorList>
    </citation>
    <scope>NUCLEOTIDE SEQUENCE [LARGE SCALE GENOMIC DNA]</scope>
    <source>
        <strain evidence="1 2">DSM 45015</strain>
    </source>
</reference>
<organism evidence="1 2">
    <name type="scientific">Haloactinospora alba</name>
    <dbReference type="NCBI Taxonomy" id="405555"/>
    <lineage>
        <taxon>Bacteria</taxon>
        <taxon>Bacillati</taxon>
        <taxon>Actinomycetota</taxon>
        <taxon>Actinomycetes</taxon>
        <taxon>Streptosporangiales</taxon>
        <taxon>Nocardiopsidaceae</taxon>
        <taxon>Haloactinospora</taxon>
    </lineage>
</organism>
<evidence type="ECO:0000313" key="1">
    <source>
        <dbReference type="EMBL" id="TQN30214.1"/>
    </source>
</evidence>
<accession>A0A543NEE4</accession>
<dbReference type="AlphaFoldDB" id="A0A543NEE4"/>
<name>A0A543NEE4_9ACTN</name>